<dbReference type="RefSeq" id="WP_152500796.1">
    <property type="nucleotide sequence ID" value="NZ_CP120863.1"/>
</dbReference>
<protein>
    <recommendedName>
        <fullName evidence="3 8">Dihydrofolate reductase</fullName>
        <ecNumber evidence="3 8">1.5.1.3</ecNumber>
    </recommendedName>
</protein>
<evidence type="ECO:0000256" key="5">
    <source>
        <dbReference type="ARBA" id="ARBA00022857"/>
    </source>
</evidence>
<keyword evidence="11" id="KW-1185">Reference proteome</keyword>
<evidence type="ECO:0000256" key="8">
    <source>
        <dbReference type="PIRNR" id="PIRNR000194"/>
    </source>
</evidence>
<evidence type="ECO:0000313" key="10">
    <source>
        <dbReference type="EMBL" id="WFE91675.1"/>
    </source>
</evidence>
<dbReference type="Pfam" id="PF00186">
    <property type="entry name" value="DHFR_1"/>
    <property type="match status" value="1"/>
</dbReference>
<evidence type="ECO:0000259" key="9">
    <source>
        <dbReference type="PROSITE" id="PS51330"/>
    </source>
</evidence>
<dbReference type="PANTHER" id="PTHR48069:SF3">
    <property type="entry name" value="DIHYDROFOLATE REDUCTASE"/>
    <property type="match status" value="1"/>
</dbReference>
<dbReference type="InterPro" id="IPR001796">
    <property type="entry name" value="DHFR_dom"/>
</dbReference>
<comment type="catalytic activity">
    <reaction evidence="8">
        <text>(6S)-5,6,7,8-tetrahydrofolate + NADP(+) = 7,8-dihydrofolate + NADPH + H(+)</text>
        <dbReference type="Rhea" id="RHEA:15009"/>
        <dbReference type="ChEBI" id="CHEBI:15378"/>
        <dbReference type="ChEBI" id="CHEBI:57451"/>
        <dbReference type="ChEBI" id="CHEBI:57453"/>
        <dbReference type="ChEBI" id="CHEBI:57783"/>
        <dbReference type="ChEBI" id="CHEBI:58349"/>
        <dbReference type="EC" id="1.5.1.3"/>
    </reaction>
</comment>
<gene>
    <name evidence="10" type="ORF">K1718_10040</name>
</gene>
<dbReference type="SUPFAM" id="SSF53597">
    <property type="entry name" value="Dihydrofolate reductase-like"/>
    <property type="match status" value="1"/>
</dbReference>
<evidence type="ECO:0000256" key="3">
    <source>
        <dbReference type="ARBA" id="ARBA00012856"/>
    </source>
</evidence>
<dbReference type="InterPro" id="IPR024072">
    <property type="entry name" value="DHFR-like_dom_sf"/>
</dbReference>
<dbReference type="Proteomes" id="UP001209803">
    <property type="component" value="Chromosome"/>
</dbReference>
<dbReference type="PANTHER" id="PTHR48069">
    <property type="entry name" value="DIHYDROFOLATE REDUCTASE"/>
    <property type="match status" value="1"/>
</dbReference>
<dbReference type="PROSITE" id="PS51330">
    <property type="entry name" value="DHFR_2"/>
    <property type="match status" value="1"/>
</dbReference>
<evidence type="ECO:0000256" key="2">
    <source>
        <dbReference type="ARBA" id="ARBA00009539"/>
    </source>
</evidence>
<dbReference type="PIRSF" id="PIRSF000194">
    <property type="entry name" value="DHFR"/>
    <property type="match status" value="1"/>
</dbReference>
<dbReference type="Gene3D" id="3.40.430.10">
    <property type="entry name" value="Dihydrofolate Reductase, subunit A"/>
    <property type="match status" value="1"/>
</dbReference>
<evidence type="ECO:0000256" key="7">
    <source>
        <dbReference type="ARBA" id="ARBA00025067"/>
    </source>
</evidence>
<dbReference type="InterPro" id="IPR012259">
    <property type="entry name" value="DHFR"/>
</dbReference>
<proteinExistence type="inferred from homology"/>
<name>A0ABY8F847_9HYPH</name>
<comment type="similarity">
    <text evidence="2 8">Belongs to the dihydrofolate reductase family.</text>
</comment>
<comment type="function">
    <text evidence="7 8">Key enzyme in folate metabolism. Catalyzes an essential reaction for de novo glycine and purine synthesis, and for DNA precursor synthesis.</text>
</comment>
<keyword evidence="4 8" id="KW-0554">One-carbon metabolism</keyword>
<sequence>MVLPELVLVAAVARNGIIGSEGDMPWKVSSDLKRFKKMTMGKPVVLGRKTFLSFGGRPLPGRPHVVVSRDPDYSPAGAEAVTSFQTALQRAEELANDLQAEEIMCIGGGQIYAQAMPQADRLEITEIQSDPDGDTSFPEIDPSIWEVTCREPGQKGEKDSADFIYVTYRRKAAS</sequence>
<dbReference type="EC" id="1.5.1.3" evidence="3 8"/>
<organism evidence="10 11">
    <name type="scientific">Roseibium porphyridii</name>
    <dbReference type="NCBI Taxonomy" id="2866279"/>
    <lineage>
        <taxon>Bacteria</taxon>
        <taxon>Pseudomonadati</taxon>
        <taxon>Pseudomonadota</taxon>
        <taxon>Alphaproteobacteria</taxon>
        <taxon>Hyphomicrobiales</taxon>
        <taxon>Stappiaceae</taxon>
        <taxon>Roseibium</taxon>
    </lineage>
</organism>
<evidence type="ECO:0000256" key="6">
    <source>
        <dbReference type="ARBA" id="ARBA00023002"/>
    </source>
</evidence>
<dbReference type="EMBL" id="CP120863">
    <property type="protein sequence ID" value="WFE91675.1"/>
    <property type="molecule type" value="Genomic_DNA"/>
</dbReference>
<dbReference type="CDD" id="cd00209">
    <property type="entry name" value="DHFR"/>
    <property type="match status" value="1"/>
</dbReference>
<comment type="pathway">
    <text evidence="1 8">Cofactor biosynthesis; tetrahydrofolate biosynthesis; 5,6,7,8-tetrahydrofolate from 7,8-dihydrofolate: step 1/1.</text>
</comment>
<dbReference type="PRINTS" id="PR00070">
    <property type="entry name" value="DHFR"/>
</dbReference>
<keyword evidence="5 8" id="KW-0521">NADP</keyword>
<feature type="domain" description="DHFR" evidence="9">
    <location>
        <begin position="5"/>
        <end position="170"/>
    </location>
</feature>
<evidence type="ECO:0000256" key="1">
    <source>
        <dbReference type="ARBA" id="ARBA00004903"/>
    </source>
</evidence>
<evidence type="ECO:0000313" key="11">
    <source>
        <dbReference type="Proteomes" id="UP001209803"/>
    </source>
</evidence>
<keyword evidence="6 8" id="KW-0560">Oxidoreductase</keyword>
<accession>A0ABY8F847</accession>
<evidence type="ECO:0000256" key="4">
    <source>
        <dbReference type="ARBA" id="ARBA00022563"/>
    </source>
</evidence>
<reference evidence="10 11" key="1">
    <citation type="submission" date="2023-03" db="EMBL/GenBank/DDBJ databases">
        <title>Roseibium porphyridii sp. nov. and Roseibium rhodosorbium sp. nov. isolated from marine algae, Porphyridium cruentum and Rhodosorus marinus, respectively.</title>
        <authorList>
            <person name="Lee M.W."/>
            <person name="Choi B.J."/>
            <person name="Lee J.K."/>
            <person name="Choi D.G."/>
            <person name="Baek J.H."/>
            <person name="Bayburt H."/>
            <person name="Kim J.M."/>
            <person name="Han D.M."/>
            <person name="Kim K.H."/>
            <person name="Jeon C.O."/>
        </authorList>
    </citation>
    <scope>NUCLEOTIDE SEQUENCE [LARGE SCALE GENOMIC DNA]</scope>
    <source>
        <strain evidence="10 11">KMA01</strain>
    </source>
</reference>